<keyword evidence="3" id="KW-0732">Signal</keyword>
<feature type="transmembrane region" description="Helical" evidence="2">
    <location>
        <begin position="381"/>
        <end position="405"/>
    </location>
</feature>
<name>A0A820Y3G4_9BILA</name>
<proteinExistence type="predicted"/>
<feature type="chain" id="PRO_5032860029" evidence="3">
    <location>
        <begin position="23"/>
        <end position="421"/>
    </location>
</feature>
<dbReference type="EMBL" id="CAJOBQ010002092">
    <property type="protein sequence ID" value="CAF4538567.1"/>
    <property type="molecule type" value="Genomic_DNA"/>
</dbReference>
<keyword evidence="2" id="KW-0472">Membrane</keyword>
<sequence length="421" mass="44665">MFRLNYVILIFALTILPYGVDGFFTQSVMNITTTRNLNCYLTANLTSTSFQFCAIRIYRNQSGTPDIASAVYNGLRYMNTLHPLTEKGCTATVATSSVDTGAWFCEGKLPYETYTYVDLCICATDNCNQNLTSCQNSVINTTNMPALTDFMPNLTSIIPCNDTTNENYTCSAHPYINVLLCQAYVIKNSVLCAISISGTTITQLSLIGENYEVYLSEKLYEANSIPSNATGTSFNETQTNVYFKYSYPATMPYEECVCTSSFCNQNTGTCETPVVSLPNTTTTKTTTTSATTTTATTTTTTIATSTTATTTSSATTTSATTTSATTTTATTTTTTTISSATTATTTTTTTTKTTTTTTSSATTTTTTGPGGEKGLGSAATAGLACGIIFSALIFTGEILFFKFIYSGGLGNTFGRSAAYAA</sequence>
<evidence type="ECO:0000313" key="5">
    <source>
        <dbReference type="Proteomes" id="UP000663862"/>
    </source>
</evidence>
<evidence type="ECO:0000256" key="3">
    <source>
        <dbReference type="SAM" id="SignalP"/>
    </source>
</evidence>
<feature type="signal peptide" evidence="3">
    <location>
        <begin position="1"/>
        <end position="22"/>
    </location>
</feature>
<organism evidence="4 5">
    <name type="scientific">Rotaria socialis</name>
    <dbReference type="NCBI Taxonomy" id="392032"/>
    <lineage>
        <taxon>Eukaryota</taxon>
        <taxon>Metazoa</taxon>
        <taxon>Spiralia</taxon>
        <taxon>Gnathifera</taxon>
        <taxon>Rotifera</taxon>
        <taxon>Eurotatoria</taxon>
        <taxon>Bdelloidea</taxon>
        <taxon>Philodinida</taxon>
        <taxon>Philodinidae</taxon>
        <taxon>Rotaria</taxon>
    </lineage>
</organism>
<protein>
    <submittedName>
        <fullName evidence="4">Uncharacterized protein</fullName>
    </submittedName>
</protein>
<feature type="compositionally biased region" description="Low complexity" evidence="1">
    <location>
        <begin position="352"/>
        <end position="367"/>
    </location>
</feature>
<dbReference type="Proteomes" id="UP000663862">
    <property type="component" value="Unassembled WGS sequence"/>
</dbReference>
<feature type="region of interest" description="Disordered" evidence="1">
    <location>
        <begin position="352"/>
        <end position="372"/>
    </location>
</feature>
<keyword evidence="2" id="KW-1133">Transmembrane helix</keyword>
<gene>
    <name evidence="4" type="ORF">TSG867_LOCUS23805</name>
</gene>
<comment type="caution">
    <text evidence="4">The sequence shown here is derived from an EMBL/GenBank/DDBJ whole genome shotgun (WGS) entry which is preliminary data.</text>
</comment>
<evidence type="ECO:0000256" key="1">
    <source>
        <dbReference type="SAM" id="MobiDB-lite"/>
    </source>
</evidence>
<keyword evidence="2" id="KW-0812">Transmembrane</keyword>
<accession>A0A820Y3G4</accession>
<evidence type="ECO:0000256" key="2">
    <source>
        <dbReference type="SAM" id="Phobius"/>
    </source>
</evidence>
<reference evidence="4" key="1">
    <citation type="submission" date="2021-02" db="EMBL/GenBank/DDBJ databases">
        <authorList>
            <person name="Nowell W R."/>
        </authorList>
    </citation>
    <scope>NUCLEOTIDE SEQUENCE</scope>
</reference>
<dbReference type="AlphaFoldDB" id="A0A820Y3G4"/>
<evidence type="ECO:0000313" key="4">
    <source>
        <dbReference type="EMBL" id="CAF4538567.1"/>
    </source>
</evidence>